<dbReference type="InterPro" id="IPR024474">
    <property type="entry name" value="Znf_dom_IS66"/>
</dbReference>
<dbReference type="InterPro" id="IPR024463">
    <property type="entry name" value="Transposase_TnpC_homeodom"/>
</dbReference>
<dbReference type="Proteomes" id="UP000242258">
    <property type="component" value="Unassembled WGS sequence"/>
</dbReference>
<comment type="caution">
    <text evidence="5">The sequence shown here is derived from an EMBL/GenBank/DDBJ whole genome shotgun (WGS) entry which is preliminary data.</text>
</comment>
<dbReference type="RefSeq" id="WP_070049631.1">
    <property type="nucleotide sequence ID" value="NZ_CBCSDO010000012.1"/>
</dbReference>
<dbReference type="InterPro" id="IPR052344">
    <property type="entry name" value="Transposase-related"/>
</dbReference>
<feature type="domain" description="Transposase TnpC homeodomain" evidence="3">
    <location>
        <begin position="48"/>
        <end position="111"/>
    </location>
</feature>
<dbReference type="Pfam" id="PF13007">
    <property type="entry name" value="LZ_Tnp_IS66"/>
    <property type="match status" value="1"/>
</dbReference>
<feature type="domain" description="Transposase IS66 central" evidence="1">
    <location>
        <begin position="183"/>
        <end position="462"/>
    </location>
</feature>
<dbReference type="Pfam" id="PF13005">
    <property type="entry name" value="zf-IS66"/>
    <property type="match status" value="1"/>
</dbReference>
<dbReference type="NCBIfam" id="NF033517">
    <property type="entry name" value="transpos_IS66"/>
    <property type="match status" value="1"/>
</dbReference>
<evidence type="ECO:0000259" key="3">
    <source>
        <dbReference type="Pfam" id="PF13007"/>
    </source>
</evidence>
<dbReference type="InterPro" id="IPR039552">
    <property type="entry name" value="IS66_C"/>
</dbReference>
<evidence type="ECO:0000259" key="1">
    <source>
        <dbReference type="Pfam" id="PF03050"/>
    </source>
</evidence>
<keyword evidence="6" id="KW-1185">Reference proteome</keyword>
<dbReference type="AlphaFoldDB" id="A0A1E7Q7E8"/>
<feature type="domain" description="Transposase IS66 zinc-finger binding" evidence="2">
    <location>
        <begin position="119"/>
        <end position="163"/>
    </location>
</feature>
<gene>
    <name evidence="5" type="ORF">BI198_11240</name>
</gene>
<dbReference type="STRING" id="1628148.BI198_11240"/>
<sequence length="510" mass="57585">MKIDAHSLPDDPEQLKRMLLELHLVVAKKDEELAKKDAQIHELLAAYNAKLAKEYAKKSEKMPGADEVFNEAEETLDEHDNALLAASPLVKKDKTKPKRTPLPKQLPRVNVVVDLDDSDKVCDGCQSPLHKMGESSSEALEFVPAHIKVIKTIRPKYTCRHCEREGIESVIKTAPMPATAIAKSIATPSLLSQIITCKYQFGLPLYRQETLFANIEIELSRQTMSSWMIRCAELMSPLYQRLKEVLLSQAVIHGDETPLKVINADKATSYMWVYCCGDDKAGKGRNIVLFDYNNSRAGQCTVDFLAGYQGYLQVDGYKAYEQTQATLVACLAHIRRKFIEAKGDNKKTGKADVVLNLIGKLYGIEQAIKDKTAEEKFNIRQQKAKPIVDELYQWLIKHQDKMPPKIPLGKAISYGINQFEKFRRYLEDGRLSIDNNRAERAIKPFVIGRKNWLFSNTSKGAHASAILYSLVETAKANDIMVHDYISTCLQHLAEQPDNLEPLLPWNIKQG</sequence>
<dbReference type="EMBL" id="MKEK01000001">
    <property type="protein sequence ID" value="OEY70076.1"/>
    <property type="molecule type" value="Genomic_DNA"/>
</dbReference>
<dbReference type="Pfam" id="PF13817">
    <property type="entry name" value="DDE_Tnp_IS66_C"/>
    <property type="match status" value="1"/>
</dbReference>
<dbReference type="InterPro" id="IPR004291">
    <property type="entry name" value="Transposase_IS66_central"/>
</dbReference>
<dbReference type="OrthoDB" id="9800877at2"/>
<proteinExistence type="predicted"/>
<dbReference type="PANTHER" id="PTHR33678:SF1">
    <property type="entry name" value="BLL1576 PROTEIN"/>
    <property type="match status" value="1"/>
</dbReference>
<evidence type="ECO:0000313" key="5">
    <source>
        <dbReference type="EMBL" id="OEY70076.1"/>
    </source>
</evidence>
<evidence type="ECO:0000313" key="6">
    <source>
        <dbReference type="Proteomes" id="UP000242258"/>
    </source>
</evidence>
<dbReference type="PANTHER" id="PTHR33678">
    <property type="entry name" value="BLL1576 PROTEIN"/>
    <property type="match status" value="1"/>
</dbReference>
<feature type="domain" description="Transposase IS66 C-terminal" evidence="4">
    <location>
        <begin position="469"/>
        <end position="505"/>
    </location>
</feature>
<protein>
    <submittedName>
        <fullName evidence="5">Transposase</fullName>
    </submittedName>
</protein>
<name>A0A1E7Q7E8_9GAMM</name>
<evidence type="ECO:0000259" key="4">
    <source>
        <dbReference type="Pfam" id="PF13817"/>
    </source>
</evidence>
<organism evidence="5 6">
    <name type="scientific">Rheinheimera salexigens</name>
    <dbReference type="NCBI Taxonomy" id="1628148"/>
    <lineage>
        <taxon>Bacteria</taxon>
        <taxon>Pseudomonadati</taxon>
        <taxon>Pseudomonadota</taxon>
        <taxon>Gammaproteobacteria</taxon>
        <taxon>Chromatiales</taxon>
        <taxon>Chromatiaceae</taxon>
        <taxon>Rheinheimera</taxon>
    </lineage>
</organism>
<reference evidence="6" key="1">
    <citation type="submission" date="2016-09" db="EMBL/GenBank/DDBJ databases">
        <authorList>
            <person name="Wan X."/>
            <person name="Hou S."/>
        </authorList>
    </citation>
    <scope>NUCLEOTIDE SEQUENCE [LARGE SCALE GENOMIC DNA]</scope>
    <source>
        <strain evidence="6">KH87</strain>
    </source>
</reference>
<dbReference type="Pfam" id="PF03050">
    <property type="entry name" value="DDE_Tnp_IS66"/>
    <property type="match status" value="1"/>
</dbReference>
<accession>A0A1E7Q7E8</accession>
<evidence type="ECO:0000259" key="2">
    <source>
        <dbReference type="Pfam" id="PF13005"/>
    </source>
</evidence>